<dbReference type="AlphaFoldDB" id="A0A2P2IHP5"/>
<organism evidence="1">
    <name type="scientific">Rhizophora mucronata</name>
    <name type="common">Asiatic mangrove</name>
    <dbReference type="NCBI Taxonomy" id="61149"/>
    <lineage>
        <taxon>Eukaryota</taxon>
        <taxon>Viridiplantae</taxon>
        <taxon>Streptophyta</taxon>
        <taxon>Embryophyta</taxon>
        <taxon>Tracheophyta</taxon>
        <taxon>Spermatophyta</taxon>
        <taxon>Magnoliopsida</taxon>
        <taxon>eudicotyledons</taxon>
        <taxon>Gunneridae</taxon>
        <taxon>Pentapetalae</taxon>
        <taxon>rosids</taxon>
        <taxon>fabids</taxon>
        <taxon>Malpighiales</taxon>
        <taxon>Rhizophoraceae</taxon>
        <taxon>Rhizophora</taxon>
    </lineage>
</organism>
<name>A0A2P2IHP5_RHIMU</name>
<evidence type="ECO:0000313" key="1">
    <source>
        <dbReference type="EMBL" id="MBW80721.1"/>
    </source>
</evidence>
<proteinExistence type="predicted"/>
<accession>A0A2P2IHP5</accession>
<dbReference type="EMBL" id="GGEC01000238">
    <property type="protein sequence ID" value="MBW80721.1"/>
    <property type="molecule type" value="Transcribed_RNA"/>
</dbReference>
<sequence>MLHFVSKNTPNVVIQQREDERGTIACTNNDHAIVFHKREKIPTAYIM</sequence>
<protein>
    <submittedName>
        <fullName evidence="1">Uncharacterized protein</fullName>
    </submittedName>
</protein>
<reference evidence="1" key="1">
    <citation type="submission" date="2018-02" db="EMBL/GenBank/DDBJ databases">
        <title>Rhizophora mucronata_Transcriptome.</title>
        <authorList>
            <person name="Meera S.P."/>
            <person name="Sreeshan A."/>
            <person name="Augustine A."/>
        </authorList>
    </citation>
    <scope>NUCLEOTIDE SEQUENCE</scope>
    <source>
        <tissue evidence="1">Leaf</tissue>
    </source>
</reference>